<evidence type="ECO:0000313" key="1">
    <source>
        <dbReference type="EMBL" id="GKU99885.1"/>
    </source>
</evidence>
<accession>A0AAV5ID89</accession>
<sequence>MSVNDDMPRDSHKASFSFLNHLARLQLSRYDSRKRQDRNTFIQYLKNQNVHGLVAGEGLGSSAGCDISSPSSSTIVQVSARDMIRFAFKIGIRSLSRWKSNSENEPQGDCINLLPNFNFRELQIPLTALSAEHGYALTF</sequence>
<comment type="caution">
    <text evidence="1">The sequence shown here is derived from an EMBL/GenBank/DDBJ whole genome shotgun (WGS) entry which is preliminary data.</text>
</comment>
<dbReference type="Proteomes" id="UP001054252">
    <property type="component" value="Unassembled WGS sequence"/>
</dbReference>
<reference evidence="1 2" key="1">
    <citation type="journal article" date="2021" name="Commun. Biol.">
        <title>The genome of Shorea leprosula (Dipterocarpaceae) highlights the ecological relevance of drought in aseasonal tropical rainforests.</title>
        <authorList>
            <person name="Ng K.K.S."/>
            <person name="Kobayashi M.J."/>
            <person name="Fawcett J.A."/>
            <person name="Hatakeyama M."/>
            <person name="Paape T."/>
            <person name="Ng C.H."/>
            <person name="Ang C.C."/>
            <person name="Tnah L.H."/>
            <person name="Lee C.T."/>
            <person name="Nishiyama T."/>
            <person name="Sese J."/>
            <person name="O'Brien M.J."/>
            <person name="Copetti D."/>
            <person name="Mohd Noor M.I."/>
            <person name="Ong R.C."/>
            <person name="Putra M."/>
            <person name="Sireger I.Z."/>
            <person name="Indrioko S."/>
            <person name="Kosugi Y."/>
            <person name="Izuno A."/>
            <person name="Isagi Y."/>
            <person name="Lee S.L."/>
            <person name="Shimizu K.K."/>
        </authorList>
    </citation>
    <scope>NUCLEOTIDE SEQUENCE [LARGE SCALE GENOMIC DNA]</scope>
    <source>
        <strain evidence="1">214</strain>
    </source>
</reference>
<protein>
    <submittedName>
        <fullName evidence="1">Uncharacterized protein</fullName>
    </submittedName>
</protein>
<dbReference type="AlphaFoldDB" id="A0AAV5ID89"/>
<keyword evidence="2" id="KW-1185">Reference proteome</keyword>
<gene>
    <name evidence="1" type="ORF">SLEP1_g12665</name>
</gene>
<organism evidence="1 2">
    <name type="scientific">Rubroshorea leprosula</name>
    <dbReference type="NCBI Taxonomy" id="152421"/>
    <lineage>
        <taxon>Eukaryota</taxon>
        <taxon>Viridiplantae</taxon>
        <taxon>Streptophyta</taxon>
        <taxon>Embryophyta</taxon>
        <taxon>Tracheophyta</taxon>
        <taxon>Spermatophyta</taxon>
        <taxon>Magnoliopsida</taxon>
        <taxon>eudicotyledons</taxon>
        <taxon>Gunneridae</taxon>
        <taxon>Pentapetalae</taxon>
        <taxon>rosids</taxon>
        <taxon>malvids</taxon>
        <taxon>Malvales</taxon>
        <taxon>Dipterocarpaceae</taxon>
        <taxon>Rubroshorea</taxon>
    </lineage>
</organism>
<name>A0AAV5ID89_9ROSI</name>
<dbReference type="EMBL" id="BPVZ01000015">
    <property type="protein sequence ID" value="GKU99885.1"/>
    <property type="molecule type" value="Genomic_DNA"/>
</dbReference>
<evidence type="ECO:0000313" key="2">
    <source>
        <dbReference type="Proteomes" id="UP001054252"/>
    </source>
</evidence>
<proteinExistence type="predicted"/>